<accession>A0A4R4P6V4</accession>
<dbReference type="GO" id="GO:0003677">
    <property type="term" value="F:DNA binding"/>
    <property type="evidence" value="ECO:0007669"/>
    <property type="project" value="InterPro"/>
</dbReference>
<dbReference type="Proteomes" id="UP000295431">
    <property type="component" value="Unassembled WGS sequence"/>
</dbReference>
<dbReference type="SUPFAM" id="SSF56349">
    <property type="entry name" value="DNA breaking-rejoining enzymes"/>
    <property type="match status" value="1"/>
</dbReference>
<comment type="caution">
    <text evidence="2">The sequence shown here is derived from an EMBL/GenBank/DDBJ whole genome shotgun (WGS) entry which is preliminary data.</text>
</comment>
<dbReference type="InterPro" id="IPR013762">
    <property type="entry name" value="Integrase-like_cat_sf"/>
</dbReference>
<proteinExistence type="predicted"/>
<dbReference type="AlphaFoldDB" id="A0A4R4P6V4"/>
<evidence type="ECO:0000313" key="3">
    <source>
        <dbReference type="Proteomes" id="UP000295431"/>
    </source>
</evidence>
<dbReference type="InterPro" id="IPR011010">
    <property type="entry name" value="DNA_brk_join_enz"/>
</dbReference>
<keyword evidence="3" id="KW-1185">Reference proteome</keyword>
<dbReference type="OrthoDB" id="1822491at2"/>
<dbReference type="EMBL" id="SMJW01000022">
    <property type="protein sequence ID" value="TDC18231.1"/>
    <property type="molecule type" value="Genomic_DNA"/>
</dbReference>
<gene>
    <name evidence="2" type="ORF">E1284_07040</name>
</gene>
<protein>
    <submittedName>
        <fullName evidence="2">Site-specific integrase</fullName>
    </submittedName>
</protein>
<keyword evidence="1" id="KW-0233">DNA recombination</keyword>
<name>A0A4R4P6V4_9ACTN</name>
<sequence>MSASWFRNHCRHSARAAADLGWSPRIHAVRHAQASWLLAGGAGLQVVEERLGHRRTWAVSVSHTIGVRGEHGRPPGTWSA</sequence>
<reference evidence="2 3" key="1">
    <citation type="submission" date="2019-03" db="EMBL/GenBank/DDBJ databases">
        <title>Draft genome sequences of novel Actinobacteria.</title>
        <authorList>
            <person name="Sahin N."/>
            <person name="Ay H."/>
            <person name="Saygin H."/>
        </authorList>
    </citation>
    <scope>NUCLEOTIDE SEQUENCE [LARGE SCALE GENOMIC DNA]</scope>
    <source>
        <strain evidence="2 3">DSM 45347</strain>
    </source>
</reference>
<organism evidence="2 3">
    <name type="scientific">Actinomadura bangladeshensis</name>
    <dbReference type="NCBI Taxonomy" id="453573"/>
    <lineage>
        <taxon>Bacteria</taxon>
        <taxon>Bacillati</taxon>
        <taxon>Actinomycetota</taxon>
        <taxon>Actinomycetes</taxon>
        <taxon>Streptosporangiales</taxon>
        <taxon>Thermomonosporaceae</taxon>
        <taxon>Actinomadura</taxon>
    </lineage>
</organism>
<evidence type="ECO:0000313" key="2">
    <source>
        <dbReference type="EMBL" id="TDC18231.1"/>
    </source>
</evidence>
<dbReference type="GO" id="GO:0015074">
    <property type="term" value="P:DNA integration"/>
    <property type="evidence" value="ECO:0007669"/>
    <property type="project" value="InterPro"/>
</dbReference>
<dbReference type="Gene3D" id="1.10.443.10">
    <property type="entry name" value="Intergrase catalytic core"/>
    <property type="match status" value="1"/>
</dbReference>
<evidence type="ECO:0000256" key="1">
    <source>
        <dbReference type="ARBA" id="ARBA00023172"/>
    </source>
</evidence>
<dbReference type="GO" id="GO:0006310">
    <property type="term" value="P:DNA recombination"/>
    <property type="evidence" value="ECO:0007669"/>
    <property type="project" value="UniProtKB-KW"/>
</dbReference>